<feature type="region of interest" description="Disordered" evidence="1">
    <location>
        <begin position="1"/>
        <end position="48"/>
    </location>
</feature>
<evidence type="ECO:0000256" key="1">
    <source>
        <dbReference type="SAM" id="MobiDB-lite"/>
    </source>
</evidence>
<name>A0A0L0F1N4_9EUKA</name>
<feature type="non-terminal residue" evidence="2">
    <location>
        <position position="1"/>
    </location>
</feature>
<gene>
    <name evidence="2" type="ORF">SARC_16939</name>
</gene>
<dbReference type="Proteomes" id="UP000054560">
    <property type="component" value="Unassembled WGS sequence"/>
</dbReference>
<evidence type="ECO:0000313" key="3">
    <source>
        <dbReference type="Proteomes" id="UP000054560"/>
    </source>
</evidence>
<dbReference type="GeneID" id="25917443"/>
<dbReference type="AlphaFoldDB" id="A0A0L0F1N4"/>
<keyword evidence="3" id="KW-1185">Reference proteome</keyword>
<reference evidence="2 3" key="1">
    <citation type="submission" date="2011-02" db="EMBL/GenBank/DDBJ databases">
        <title>The Genome Sequence of Sphaeroforma arctica JP610.</title>
        <authorList>
            <consortium name="The Broad Institute Genome Sequencing Platform"/>
            <person name="Russ C."/>
            <person name="Cuomo C."/>
            <person name="Young S.K."/>
            <person name="Zeng Q."/>
            <person name="Gargeya S."/>
            <person name="Alvarado L."/>
            <person name="Berlin A."/>
            <person name="Chapman S.B."/>
            <person name="Chen Z."/>
            <person name="Freedman E."/>
            <person name="Gellesch M."/>
            <person name="Goldberg J."/>
            <person name="Griggs A."/>
            <person name="Gujja S."/>
            <person name="Heilman E."/>
            <person name="Heiman D."/>
            <person name="Howarth C."/>
            <person name="Mehta T."/>
            <person name="Neiman D."/>
            <person name="Pearson M."/>
            <person name="Roberts A."/>
            <person name="Saif S."/>
            <person name="Shea T."/>
            <person name="Shenoy N."/>
            <person name="Sisk P."/>
            <person name="Stolte C."/>
            <person name="Sykes S."/>
            <person name="White J."/>
            <person name="Yandava C."/>
            <person name="Burger G."/>
            <person name="Gray M.W."/>
            <person name="Holland P.W.H."/>
            <person name="King N."/>
            <person name="Lang F.B.F."/>
            <person name="Roger A.J."/>
            <person name="Ruiz-Trillo I."/>
            <person name="Haas B."/>
            <person name="Nusbaum C."/>
            <person name="Birren B."/>
        </authorList>
    </citation>
    <scope>NUCLEOTIDE SEQUENCE [LARGE SCALE GENOMIC DNA]</scope>
    <source>
        <strain evidence="2 3">JP610</strain>
    </source>
</reference>
<dbReference type="EMBL" id="KQ250922">
    <property type="protein sequence ID" value="KNC70529.1"/>
    <property type="molecule type" value="Genomic_DNA"/>
</dbReference>
<organism evidence="2 3">
    <name type="scientific">Sphaeroforma arctica JP610</name>
    <dbReference type="NCBI Taxonomy" id="667725"/>
    <lineage>
        <taxon>Eukaryota</taxon>
        <taxon>Ichthyosporea</taxon>
        <taxon>Ichthyophonida</taxon>
        <taxon>Sphaeroforma</taxon>
    </lineage>
</organism>
<protein>
    <submittedName>
        <fullName evidence="2">Uncharacterized protein</fullName>
    </submittedName>
</protein>
<sequence>SLPQSSPSVLPRLTKRTATTHRPNTQPTRWCLKKTLKNKERQRTSGYSSSILNRMTYRLLM</sequence>
<feature type="non-terminal residue" evidence="2">
    <location>
        <position position="61"/>
    </location>
</feature>
<proteinExistence type="predicted"/>
<accession>A0A0L0F1N4</accession>
<evidence type="ECO:0000313" key="2">
    <source>
        <dbReference type="EMBL" id="KNC70529.1"/>
    </source>
</evidence>
<dbReference type="RefSeq" id="XP_014144431.1">
    <property type="nucleotide sequence ID" value="XM_014288956.1"/>
</dbReference>